<organism evidence="2 3">
    <name type="scientific">Lithocarpus litseifolius</name>
    <dbReference type="NCBI Taxonomy" id="425828"/>
    <lineage>
        <taxon>Eukaryota</taxon>
        <taxon>Viridiplantae</taxon>
        <taxon>Streptophyta</taxon>
        <taxon>Embryophyta</taxon>
        <taxon>Tracheophyta</taxon>
        <taxon>Spermatophyta</taxon>
        <taxon>Magnoliopsida</taxon>
        <taxon>eudicotyledons</taxon>
        <taxon>Gunneridae</taxon>
        <taxon>Pentapetalae</taxon>
        <taxon>rosids</taxon>
        <taxon>fabids</taxon>
        <taxon>Fagales</taxon>
        <taxon>Fagaceae</taxon>
        <taxon>Lithocarpus</taxon>
    </lineage>
</organism>
<evidence type="ECO:0000313" key="2">
    <source>
        <dbReference type="EMBL" id="KAL0008973.1"/>
    </source>
</evidence>
<dbReference type="EMBL" id="JAZDWU010000003">
    <property type="protein sequence ID" value="KAL0008973.1"/>
    <property type="molecule type" value="Genomic_DNA"/>
</dbReference>
<dbReference type="InterPro" id="IPR002156">
    <property type="entry name" value="RNaseH_domain"/>
</dbReference>
<evidence type="ECO:0000259" key="1">
    <source>
        <dbReference type="Pfam" id="PF13456"/>
    </source>
</evidence>
<dbReference type="GO" id="GO:0004523">
    <property type="term" value="F:RNA-DNA hybrid ribonuclease activity"/>
    <property type="evidence" value="ECO:0007669"/>
    <property type="project" value="InterPro"/>
</dbReference>
<gene>
    <name evidence="2" type="ORF">SO802_010475</name>
</gene>
<evidence type="ECO:0000313" key="3">
    <source>
        <dbReference type="Proteomes" id="UP001459277"/>
    </source>
</evidence>
<reference evidence="2 3" key="1">
    <citation type="submission" date="2024-01" db="EMBL/GenBank/DDBJ databases">
        <title>A telomere-to-telomere, gap-free genome of sweet tea (Lithocarpus litseifolius).</title>
        <authorList>
            <person name="Zhou J."/>
        </authorList>
    </citation>
    <scope>NUCLEOTIDE SEQUENCE [LARGE SCALE GENOMIC DNA]</scope>
    <source>
        <strain evidence="2">Zhou-2022a</strain>
        <tissue evidence="2">Leaf</tissue>
    </source>
</reference>
<dbReference type="AlphaFoldDB" id="A0AAW2DEB6"/>
<protein>
    <recommendedName>
        <fullName evidence="1">RNase H type-1 domain-containing protein</fullName>
    </recommendedName>
</protein>
<dbReference type="Pfam" id="PF13456">
    <property type="entry name" value="RVT_3"/>
    <property type="match status" value="1"/>
</dbReference>
<keyword evidence="3" id="KW-1185">Reference proteome</keyword>
<sequence>MIWKARNKWVFEQSTKQPSIIAVFEDLHRIGAGVIIRNERGLLIAAMSQKGRPVMENFVAELKAAVQTIRFAHDVGIQRA</sequence>
<accession>A0AAW2DEB6</accession>
<feature type="domain" description="RNase H type-1" evidence="1">
    <location>
        <begin position="31"/>
        <end position="78"/>
    </location>
</feature>
<name>A0AAW2DEB6_9ROSI</name>
<proteinExistence type="predicted"/>
<dbReference type="GO" id="GO:0003676">
    <property type="term" value="F:nucleic acid binding"/>
    <property type="evidence" value="ECO:0007669"/>
    <property type="project" value="InterPro"/>
</dbReference>
<comment type="caution">
    <text evidence="2">The sequence shown here is derived from an EMBL/GenBank/DDBJ whole genome shotgun (WGS) entry which is preliminary data.</text>
</comment>
<dbReference type="Proteomes" id="UP001459277">
    <property type="component" value="Unassembled WGS sequence"/>
</dbReference>